<dbReference type="EMBL" id="JAGIYZ010000013">
    <property type="protein sequence ID" value="MBP0465195.1"/>
    <property type="molecule type" value="Genomic_DNA"/>
</dbReference>
<feature type="non-terminal residue" evidence="1">
    <location>
        <position position="1"/>
    </location>
</feature>
<dbReference type="RefSeq" id="WP_209352577.1">
    <property type="nucleotide sequence ID" value="NZ_JAGIYZ010000013.1"/>
</dbReference>
<organism evidence="1 2">
    <name type="scientific">Roseomonas nitratireducens</name>
    <dbReference type="NCBI Taxonomy" id="2820810"/>
    <lineage>
        <taxon>Bacteria</taxon>
        <taxon>Pseudomonadati</taxon>
        <taxon>Pseudomonadota</taxon>
        <taxon>Alphaproteobacteria</taxon>
        <taxon>Acetobacterales</taxon>
        <taxon>Roseomonadaceae</taxon>
        <taxon>Roseomonas</taxon>
    </lineage>
</organism>
<dbReference type="Proteomes" id="UP000680815">
    <property type="component" value="Unassembled WGS sequence"/>
</dbReference>
<evidence type="ECO:0000313" key="1">
    <source>
        <dbReference type="EMBL" id="MBP0465195.1"/>
    </source>
</evidence>
<comment type="caution">
    <text evidence="1">The sequence shown here is derived from an EMBL/GenBank/DDBJ whole genome shotgun (WGS) entry which is preliminary data.</text>
</comment>
<evidence type="ECO:0000313" key="2">
    <source>
        <dbReference type="Proteomes" id="UP000680815"/>
    </source>
</evidence>
<sequence>VPVGDANFRVTAPIATREVRAIARLTDGSLALILADARWLTVREAPPALVAHLKAAGASAG</sequence>
<keyword evidence="2" id="KW-1185">Reference proteome</keyword>
<proteinExistence type="predicted"/>
<protein>
    <submittedName>
        <fullName evidence="1">Uncharacterized protein</fullName>
    </submittedName>
</protein>
<gene>
    <name evidence="1" type="ORF">J5Y09_14815</name>
</gene>
<name>A0ABS4AV16_9PROT</name>
<reference evidence="1 2" key="1">
    <citation type="submission" date="2021-03" db="EMBL/GenBank/DDBJ databases">
        <authorList>
            <person name="So Y."/>
        </authorList>
    </citation>
    <scope>NUCLEOTIDE SEQUENCE [LARGE SCALE GENOMIC DNA]</scope>
    <source>
        <strain evidence="1 2">PWR1</strain>
    </source>
</reference>
<accession>A0ABS4AV16</accession>